<gene>
    <name evidence="1" type="ORF">FOYG_08163</name>
</gene>
<proteinExistence type="predicted"/>
<sequence>MSRDAMAFLGVKSPGKVCGLRNFLDRKLGRKGLIRFPPPINYSLPCRMHCIPLSILLASILINANHPELEVVSNSQLDDWTILSHLITPPKKSLLEPMHKLFSISYD</sequence>
<reference evidence="1 2" key="1">
    <citation type="submission" date="2011-06" db="EMBL/GenBank/DDBJ databases">
        <title>The Genome Sequence of Fusarium oxysporum FOSC 3-a.</title>
        <authorList>
            <consortium name="The Broad Institute Genome Sequencing Platform"/>
            <person name="Ma L.-J."/>
            <person name="Gale L.R."/>
            <person name="Schwartz D.C."/>
            <person name="Zhou S."/>
            <person name="Corby-Kistler H."/>
            <person name="Young S.K."/>
            <person name="Zeng Q."/>
            <person name="Gargeya S."/>
            <person name="Fitzgerald M."/>
            <person name="Haas B."/>
            <person name="Abouelleil A."/>
            <person name="Alvarado L."/>
            <person name="Arachchi H.M."/>
            <person name="Berlin A."/>
            <person name="Brown A."/>
            <person name="Chapman S.B."/>
            <person name="Chen Z."/>
            <person name="Dunbar C."/>
            <person name="Freedman E."/>
            <person name="Gearin G."/>
            <person name="Gellesch M."/>
            <person name="Goldberg J."/>
            <person name="Griggs A."/>
            <person name="Gujja S."/>
            <person name="Heiman D."/>
            <person name="Howarth C."/>
            <person name="Larson L."/>
            <person name="Lui A."/>
            <person name="MacDonald P.J.P."/>
            <person name="Mehta T."/>
            <person name="Montmayeur A."/>
            <person name="Murphy C."/>
            <person name="Neiman D."/>
            <person name="Pearson M."/>
            <person name="Priest M."/>
            <person name="Roberts A."/>
            <person name="Saif S."/>
            <person name="Shea T."/>
            <person name="Shenoy N."/>
            <person name="Sisk P."/>
            <person name="Stolte C."/>
            <person name="Sykes S."/>
            <person name="Wortman J."/>
            <person name="Nusbaum C."/>
            <person name="Birren B."/>
        </authorList>
    </citation>
    <scope>NUCLEOTIDE SEQUENCE [LARGE SCALE GENOMIC DNA]</scope>
    <source>
        <strain evidence="2">FOSC 3-a</strain>
    </source>
</reference>
<dbReference type="AlphaFoldDB" id="W9IE37"/>
<dbReference type="Proteomes" id="UP000030753">
    <property type="component" value="Unassembled WGS sequence"/>
</dbReference>
<name>W9IE37_FUSOX</name>
<evidence type="ECO:0000313" key="2">
    <source>
        <dbReference type="Proteomes" id="UP000030753"/>
    </source>
</evidence>
<accession>W9IE37</accession>
<dbReference type="HOGENOM" id="CLU_2210132_0_0_1"/>
<evidence type="ECO:0000313" key="1">
    <source>
        <dbReference type="EMBL" id="EWY90771.1"/>
    </source>
</evidence>
<organism evidence="1 2">
    <name type="scientific">Fusarium oxysporum NRRL 32931</name>
    <dbReference type="NCBI Taxonomy" id="660029"/>
    <lineage>
        <taxon>Eukaryota</taxon>
        <taxon>Fungi</taxon>
        <taxon>Dikarya</taxon>
        <taxon>Ascomycota</taxon>
        <taxon>Pezizomycotina</taxon>
        <taxon>Sordariomycetes</taxon>
        <taxon>Hypocreomycetidae</taxon>
        <taxon>Hypocreales</taxon>
        <taxon>Nectriaceae</taxon>
        <taxon>Fusarium</taxon>
        <taxon>Fusarium oxysporum species complex</taxon>
    </lineage>
</organism>
<dbReference type="EMBL" id="JH717843">
    <property type="protein sequence ID" value="EWY90771.1"/>
    <property type="molecule type" value="Genomic_DNA"/>
</dbReference>
<protein>
    <submittedName>
        <fullName evidence="1">Uncharacterized protein</fullName>
    </submittedName>
</protein>